<evidence type="ECO:0000256" key="1">
    <source>
        <dbReference type="SAM" id="Phobius"/>
    </source>
</evidence>
<name>A0A0G0LU53_9BACT</name>
<reference evidence="2 3" key="1">
    <citation type="journal article" date="2015" name="Nature">
        <title>rRNA introns, odd ribosomes, and small enigmatic genomes across a large radiation of phyla.</title>
        <authorList>
            <person name="Brown C.T."/>
            <person name="Hug L.A."/>
            <person name="Thomas B.C."/>
            <person name="Sharon I."/>
            <person name="Castelle C.J."/>
            <person name="Singh A."/>
            <person name="Wilkins M.J."/>
            <person name="Williams K.H."/>
            <person name="Banfield J.F."/>
        </authorList>
    </citation>
    <scope>NUCLEOTIDE SEQUENCE [LARGE SCALE GENOMIC DNA]</scope>
</reference>
<feature type="transmembrane region" description="Helical" evidence="1">
    <location>
        <begin position="84"/>
        <end position="104"/>
    </location>
</feature>
<keyword evidence="1" id="KW-0812">Transmembrane</keyword>
<keyword evidence="1" id="KW-0472">Membrane</keyword>
<evidence type="ECO:0000313" key="2">
    <source>
        <dbReference type="EMBL" id="KKQ91515.1"/>
    </source>
</evidence>
<proteinExistence type="predicted"/>
<keyword evidence="1" id="KW-1133">Transmembrane helix</keyword>
<organism evidence="2 3">
    <name type="scientific">Candidatus Shapirobacteria bacterium GW2011_GWE1_38_92</name>
    <dbReference type="NCBI Taxonomy" id="1618489"/>
    <lineage>
        <taxon>Bacteria</taxon>
        <taxon>Candidatus Shapironibacteriota</taxon>
    </lineage>
</organism>
<evidence type="ECO:0000313" key="3">
    <source>
        <dbReference type="Proteomes" id="UP000033841"/>
    </source>
</evidence>
<dbReference type="Proteomes" id="UP000033841">
    <property type="component" value="Unassembled WGS sequence"/>
</dbReference>
<gene>
    <name evidence="2" type="ORF">UT14_C0010G0005</name>
</gene>
<comment type="caution">
    <text evidence="2">The sequence shown here is derived from an EMBL/GenBank/DDBJ whole genome shotgun (WGS) entry which is preliminary data.</text>
</comment>
<dbReference type="EMBL" id="LBVR01000010">
    <property type="protein sequence ID" value="KKQ91515.1"/>
    <property type="molecule type" value="Genomic_DNA"/>
</dbReference>
<dbReference type="AlphaFoldDB" id="A0A0G0LU53"/>
<protein>
    <submittedName>
        <fullName evidence="2">Uncharacterized protein</fullName>
    </submittedName>
</protein>
<sequence>MIKKRVKKIFELTVLISVRQIWGLLCNLYLLSYQPYLTLKTIRAKKDKSQFVLVSTAAILPALIYIGLRFLWDKWRYGRILPSVGEIFWGVVIIEAIVLGYLGYWTLQVIRKNNVDSFREK</sequence>
<accession>A0A0G0LU53</accession>
<feature type="transmembrane region" description="Helical" evidence="1">
    <location>
        <begin position="51"/>
        <end position="72"/>
    </location>
</feature>